<evidence type="ECO:0000313" key="1">
    <source>
        <dbReference type="EMBL" id="PFH02531.1"/>
    </source>
</evidence>
<sequence>MEKGLIQVYTGDGKGKTTAAIGQGIRALGRGYTVYMVQFLKSQDTGELKVLEKLEPGFKIFRFEKKHGFIFNMDEKEIAELKNEVKTAFDFVKAVLQKEECDILILDEIMAAINTGLIDVDDVADVLRNKPSGVEIILTGRDAPDKILELADYVSHNVCKKHPFERGIGARKGIEY</sequence>
<dbReference type="PANTHER" id="PTHR46638:SF1">
    <property type="entry name" value="CORRINOID ADENOSYLTRANSFERASE"/>
    <property type="match status" value="1"/>
</dbReference>
<dbReference type="GO" id="GO:0005524">
    <property type="term" value="F:ATP binding"/>
    <property type="evidence" value="ECO:0007669"/>
    <property type="project" value="InterPro"/>
</dbReference>
<dbReference type="SUPFAM" id="SSF52540">
    <property type="entry name" value="P-loop containing nucleoside triphosphate hydrolases"/>
    <property type="match status" value="1"/>
</dbReference>
<dbReference type="GO" id="GO:0009236">
    <property type="term" value="P:cobalamin biosynthetic process"/>
    <property type="evidence" value="ECO:0007669"/>
    <property type="project" value="InterPro"/>
</dbReference>
<proteinExistence type="predicted"/>
<dbReference type="InterPro" id="IPR027417">
    <property type="entry name" value="P-loop_NTPase"/>
</dbReference>
<dbReference type="Pfam" id="PF02572">
    <property type="entry name" value="CobA_CobO_BtuR"/>
    <property type="match status" value="1"/>
</dbReference>
<reference evidence="1 2" key="1">
    <citation type="submission" date="2017-09" db="EMBL/GenBank/DDBJ databases">
        <title>Evaluation of Pacific Biosciences Sequencing Technology to Finishing C. thermocellum Genome Sequences.</title>
        <authorList>
            <person name="Brown S."/>
        </authorList>
    </citation>
    <scope>NUCLEOTIDE SEQUENCE [LARGE SCALE GENOMIC DNA]</scope>
    <source>
        <strain evidence="1 2">AD2</strain>
    </source>
</reference>
<dbReference type="GeneID" id="35805348"/>
<gene>
    <name evidence="1" type="ORF">M972_111310</name>
</gene>
<name>A0AB36TG81_ACETH</name>
<dbReference type="PIRSF" id="PIRSF015617">
    <property type="entry name" value="Adensltrnsf_CobA"/>
    <property type="match status" value="1"/>
</dbReference>
<protein>
    <submittedName>
        <fullName evidence="1">Cob(I)yrinic acid a,c-diamide adenosyltransferase</fullName>
    </submittedName>
</protein>
<dbReference type="AlphaFoldDB" id="A0AB36TG81"/>
<dbReference type="RefSeq" id="WP_003518662.1">
    <property type="nucleotide sequence ID" value="NZ_CP013828.1"/>
</dbReference>
<dbReference type="GO" id="GO:0008817">
    <property type="term" value="F:corrinoid adenosyltransferase activity"/>
    <property type="evidence" value="ECO:0007669"/>
    <property type="project" value="InterPro"/>
</dbReference>
<dbReference type="EMBL" id="PDBW01000001">
    <property type="protein sequence ID" value="PFH02531.1"/>
    <property type="molecule type" value="Genomic_DNA"/>
</dbReference>
<dbReference type="Gene3D" id="3.40.50.300">
    <property type="entry name" value="P-loop containing nucleotide triphosphate hydrolases"/>
    <property type="match status" value="1"/>
</dbReference>
<evidence type="ECO:0000313" key="2">
    <source>
        <dbReference type="Proteomes" id="UP000223596"/>
    </source>
</evidence>
<dbReference type="InterPro" id="IPR003724">
    <property type="entry name" value="CblAdoTrfase_CobA"/>
</dbReference>
<organism evidence="1 2">
    <name type="scientific">Acetivibrio thermocellus AD2</name>
    <dbReference type="NCBI Taxonomy" id="1138384"/>
    <lineage>
        <taxon>Bacteria</taxon>
        <taxon>Bacillati</taxon>
        <taxon>Bacillota</taxon>
        <taxon>Clostridia</taxon>
        <taxon>Eubacteriales</taxon>
        <taxon>Oscillospiraceae</taxon>
        <taxon>Acetivibrio</taxon>
    </lineage>
</organism>
<dbReference type="Proteomes" id="UP000223596">
    <property type="component" value="Unassembled WGS sequence"/>
</dbReference>
<dbReference type="PANTHER" id="PTHR46638">
    <property type="entry name" value="CORRINOID ADENOSYLTRANSFERASE"/>
    <property type="match status" value="1"/>
</dbReference>
<comment type="caution">
    <text evidence="1">The sequence shown here is derived from an EMBL/GenBank/DDBJ whole genome shotgun (WGS) entry which is preliminary data.</text>
</comment>
<accession>A0AB36TG81</accession>